<reference evidence="1 2" key="1">
    <citation type="submission" date="2020-11" db="EMBL/GenBank/DDBJ databases">
        <title>Closed and high quality bacterial genomes of the OMM12 community.</title>
        <authorList>
            <person name="Marbouty M."/>
            <person name="Lamy-Besnier Q."/>
            <person name="Debarbieux L."/>
            <person name="Koszul R."/>
        </authorList>
    </citation>
    <scope>NUCLEOTIDE SEQUENCE [LARGE SCALE GENOMIC DNA]</scope>
    <source>
        <strain evidence="1 2">KB18</strain>
    </source>
</reference>
<evidence type="ECO:0000313" key="1">
    <source>
        <dbReference type="EMBL" id="QQR30908.1"/>
    </source>
</evidence>
<accession>A0AA92L985</accession>
<dbReference type="RefSeq" id="WP_201448078.1">
    <property type="nucleotide sequence ID" value="NZ_CP021422.1"/>
</dbReference>
<organism evidence="1 2">
    <name type="scientific">Acutalibacter muris</name>
    <dbReference type="NCBI Taxonomy" id="1796620"/>
    <lineage>
        <taxon>Bacteria</taxon>
        <taxon>Bacillati</taxon>
        <taxon>Bacillota</taxon>
        <taxon>Clostridia</taxon>
        <taxon>Eubacteriales</taxon>
        <taxon>Acutalibacteraceae</taxon>
        <taxon>Acutalibacter</taxon>
    </lineage>
</organism>
<evidence type="ECO:0000313" key="2">
    <source>
        <dbReference type="Proteomes" id="UP000596035"/>
    </source>
</evidence>
<dbReference type="AlphaFoldDB" id="A0AA92L985"/>
<sequence>MHEEHRAQRLGTLYNIRSRSDIVTGEKLGPEVGVIGSLGAYENLPRE</sequence>
<proteinExistence type="predicted"/>
<dbReference type="EMBL" id="CP065321">
    <property type="protein sequence ID" value="QQR30908.1"/>
    <property type="molecule type" value="Genomic_DNA"/>
</dbReference>
<dbReference type="Proteomes" id="UP000596035">
    <property type="component" value="Chromosome"/>
</dbReference>
<protein>
    <submittedName>
        <fullName evidence="1">Uncharacterized protein</fullName>
    </submittedName>
</protein>
<name>A0AA92L985_9FIRM</name>
<gene>
    <name evidence="1" type="ORF">I5Q82_04210</name>
</gene>